<organism evidence="1">
    <name type="scientific">marine sediment metagenome</name>
    <dbReference type="NCBI Taxonomy" id="412755"/>
    <lineage>
        <taxon>unclassified sequences</taxon>
        <taxon>metagenomes</taxon>
        <taxon>ecological metagenomes</taxon>
    </lineage>
</organism>
<comment type="caution">
    <text evidence="1">The sequence shown here is derived from an EMBL/GenBank/DDBJ whole genome shotgun (WGS) entry which is preliminary data.</text>
</comment>
<protein>
    <submittedName>
        <fullName evidence="1">Uncharacterized protein</fullName>
    </submittedName>
</protein>
<accession>A0A0F9T070</accession>
<evidence type="ECO:0000313" key="1">
    <source>
        <dbReference type="EMBL" id="KKN72639.1"/>
    </source>
</evidence>
<dbReference type="EMBL" id="LAZR01000358">
    <property type="protein sequence ID" value="KKN72639.1"/>
    <property type="molecule type" value="Genomic_DNA"/>
</dbReference>
<sequence length="49" mass="5497">MGIDIIDIEEGVMMIGRIDEITDLLEKAIAAGYGELPMHLCMKLYLSRN</sequence>
<gene>
    <name evidence="1" type="ORF">LCGC14_0408810</name>
</gene>
<proteinExistence type="predicted"/>
<name>A0A0F9T070_9ZZZZ</name>
<reference evidence="1" key="1">
    <citation type="journal article" date="2015" name="Nature">
        <title>Complex archaea that bridge the gap between prokaryotes and eukaryotes.</title>
        <authorList>
            <person name="Spang A."/>
            <person name="Saw J.H."/>
            <person name="Jorgensen S.L."/>
            <person name="Zaremba-Niedzwiedzka K."/>
            <person name="Martijn J."/>
            <person name="Lind A.E."/>
            <person name="van Eijk R."/>
            <person name="Schleper C."/>
            <person name="Guy L."/>
            <person name="Ettema T.J."/>
        </authorList>
    </citation>
    <scope>NUCLEOTIDE SEQUENCE</scope>
</reference>
<dbReference type="AlphaFoldDB" id="A0A0F9T070"/>